<proteinExistence type="inferred from homology"/>
<evidence type="ECO:0000256" key="2">
    <source>
        <dbReference type="ARBA" id="ARBA00007214"/>
    </source>
</evidence>
<feature type="domain" description="Calmodulin binding protein C-terminal" evidence="10">
    <location>
        <begin position="315"/>
        <end position="373"/>
    </location>
</feature>
<dbReference type="Pfam" id="PF20452">
    <property type="entry name" value="Calmod_bind_C"/>
    <property type="match status" value="1"/>
</dbReference>
<dbReference type="OrthoDB" id="757051at2759"/>
<dbReference type="InterPro" id="IPR046830">
    <property type="entry name" value="Calmod_bind_M"/>
</dbReference>
<dbReference type="InterPro" id="IPR046831">
    <property type="entry name" value="Calmodulin_bind_N"/>
</dbReference>
<name>A0A8B7CEM6_PHODC</name>
<dbReference type="PANTHER" id="PTHR31713:SF42">
    <property type="entry name" value="PROTEIN SAR DEFICIENT 1"/>
    <property type="match status" value="1"/>
</dbReference>
<dbReference type="GO" id="GO:0005516">
    <property type="term" value="F:calmodulin binding"/>
    <property type="evidence" value="ECO:0007669"/>
    <property type="project" value="InterPro"/>
</dbReference>
<keyword evidence="3" id="KW-0805">Transcription regulation</keyword>
<dbReference type="RefSeq" id="XP_008797625.1">
    <property type="nucleotide sequence ID" value="XM_008799403.4"/>
</dbReference>
<evidence type="ECO:0000259" key="9">
    <source>
        <dbReference type="Pfam" id="PF20451"/>
    </source>
</evidence>
<comment type="subcellular location">
    <subcellularLocation>
        <location evidence="1">Nucleus</location>
    </subcellularLocation>
</comment>
<evidence type="ECO:0000256" key="5">
    <source>
        <dbReference type="ARBA" id="ARBA00023159"/>
    </source>
</evidence>
<dbReference type="GO" id="GO:0043565">
    <property type="term" value="F:sequence-specific DNA binding"/>
    <property type="evidence" value="ECO:0007669"/>
    <property type="project" value="TreeGrafter"/>
</dbReference>
<organism evidence="11 12">
    <name type="scientific">Phoenix dactylifera</name>
    <name type="common">Date palm</name>
    <dbReference type="NCBI Taxonomy" id="42345"/>
    <lineage>
        <taxon>Eukaryota</taxon>
        <taxon>Viridiplantae</taxon>
        <taxon>Streptophyta</taxon>
        <taxon>Embryophyta</taxon>
        <taxon>Tracheophyta</taxon>
        <taxon>Spermatophyta</taxon>
        <taxon>Magnoliopsida</taxon>
        <taxon>Liliopsida</taxon>
        <taxon>Arecaceae</taxon>
        <taxon>Coryphoideae</taxon>
        <taxon>Phoeniceae</taxon>
        <taxon>Phoenix</taxon>
    </lineage>
</organism>
<dbReference type="GO" id="GO:0003700">
    <property type="term" value="F:DNA-binding transcription factor activity"/>
    <property type="evidence" value="ECO:0007669"/>
    <property type="project" value="TreeGrafter"/>
</dbReference>
<keyword evidence="11" id="KW-1185">Reference proteome</keyword>
<keyword evidence="4" id="KW-0238">DNA-binding</keyword>
<comment type="similarity">
    <text evidence="2">Belongs to the plant ACBP60 protein family.</text>
</comment>
<feature type="domain" description="Calmodulin binding protein-like N-terminal" evidence="8">
    <location>
        <begin position="88"/>
        <end position="231"/>
    </location>
</feature>
<evidence type="ECO:0000256" key="3">
    <source>
        <dbReference type="ARBA" id="ARBA00023015"/>
    </source>
</evidence>
<accession>A0A8B7CEM6</accession>
<dbReference type="GeneID" id="103712781"/>
<evidence type="ECO:0000256" key="1">
    <source>
        <dbReference type="ARBA" id="ARBA00004123"/>
    </source>
</evidence>
<dbReference type="GO" id="GO:0080142">
    <property type="term" value="P:regulation of salicylic acid biosynthetic process"/>
    <property type="evidence" value="ECO:0007669"/>
    <property type="project" value="TreeGrafter"/>
</dbReference>
<evidence type="ECO:0000256" key="7">
    <source>
        <dbReference type="ARBA" id="ARBA00023242"/>
    </source>
</evidence>
<dbReference type="Pfam" id="PF20451">
    <property type="entry name" value="Calmod_bind_M"/>
    <property type="match status" value="1"/>
</dbReference>
<evidence type="ECO:0000256" key="4">
    <source>
        <dbReference type="ARBA" id="ARBA00023125"/>
    </source>
</evidence>
<reference evidence="12" key="2">
    <citation type="submission" date="2025-08" db="UniProtKB">
        <authorList>
            <consortium name="RefSeq"/>
        </authorList>
    </citation>
    <scope>IDENTIFICATION</scope>
    <source>
        <tissue evidence="12">Young leaves</tissue>
    </source>
</reference>
<dbReference type="Proteomes" id="UP000228380">
    <property type="component" value="Chromosome 4"/>
</dbReference>
<evidence type="ECO:0000313" key="11">
    <source>
        <dbReference type="Proteomes" id="UP000228380"/>
    </source>
</evidence>
<keyword evidence="6" id="KW-0804">Transcription</keyword>
<keyword evidence="5" id="KW-0010">Activator</keyword>
<reference evidence="11" key="1">
    <citation type="journal article" date="2019" name="Nat. Commun.">
        <title>Genome-wide association mapping of date palm fruit traits.</title>
        <authorList>
            <person name="Hazzouri K.M."/>
            <person name="Gros-Balthazard M."/>
            <person name="Flowers J.M."/>
            <person name="Copetti D."/>
            <person name="Lemansour A."/>
            <person name="Lebrun M."/>
            <person name="Masmoudi K."/>
            <person name="Ferrand S."/>
            <person name="Dhar M.I."/>
            <person name="Fresquez Z.A."/>
            <person name="Rosas U."/>
            <person name="Zhang J."/>
            <person name="Talag J."/>
            <person name="Lee S."/>
            <person name="Kudrna D."/>
            <person name="Powell R.F."/>
            <person name="Leitch I.J."/>
            <person name="Krueger R.R."/>
            <person name="Wing R.A."/>
            <person name="Amiri K.M.A."/>
            <person name="Purugganan M.D."/>
        </authorList>
    </citation>
    <scope>NUCLEOTIDE SEQUENCE [LARGE SCALE GENOMIC DNA]</scope>
    <source>
        <strain evidence="11">cv. Khalas</strain>
    </source>
</reference>
<dbReference type="AlphaFoldDB" id="A0A8B7CEM6"/>
<evidence type="ECO:0000259" key="8">
    <source>
        <dbReference type="Pfam" id="PF07887"/>
    </source>
</evidence>
<sequence>MAVSKLRAEDESDPDQPVAKRLRSVPSFASVIREAVVAKSLQNVCFALEPLLRRVVHEEVERGLVHVMQPPLRSPQMCIEEVEPSSCLQLAFARLLSRPIFTGSRIEDKEKNALQILLTDTRTGERSPTLLKIEIVVLDGDFPSGDQEQWTSDEFNGRIVKEREGKRPLLIGEHTVTLRDGMAHIGELMFTDNSSWIRSRKFRLGARVFPGSYDGPRIKEALTESFTVKDHRGESYKKHYPPSLGDKVWRLEKIGKGGAFDRRLAAAGIKTVQEFLKQLVIDPCRLRSILGPGMSDRQWERSINHARTCTIGEQRYMYRRQAYAVIMNPICEVVGIMINDVVSTPQHLSQQQMADFQQLILEAYHHCDKLEKVDGMSFDARTSLQPNDPMDAGVIGSSTWYSNHHESLRSQYPNEGIFELGTTPSTLQLGSNNWIQNTMLDTPDQLHEGY</sequence>
<evidence type="ECO:0000259" key="10">
    <source>
        <dbReference type="Pfam" id="PF20452"/>
    </source>
</evidence>
<keyword evidence="7" id="KW-0539">Nucleus</keyword>
<protein>
    <submittedName>
        <fullName evidence="12">Calmodulin-binding protein 60 D-like isoform X1</fullName>
    </submittedName>
</protein>
<dbReference type="PANTHER" id="PTHR31713">
    <property type="entry name" value="OS02G0177800 PROTEIN"/>
    <property type="match status" value="1"/>
</dbReference>
<dbReference type="InterPro" id="IPR046829">
    <property type="entry name" value="Calmod_bind_C"/>
</dbReference>
<dbReference type="GO" id="GO:0005634">
    <property type="term" value="C:nucleus"/>
    <property type="evidence" value="ECO:0007669"/>
    <property type="project" value="UniProtKB-SubCell"/>
</dbReference>
<dbReference type="InterPro" id="IPR012416">
    <property type="entry name" value="CBP60"/>
</dbReference>
<evidence type="ECO:0000256" key="6">
    <source>
        <dbReference type="ARBA" id="ARBA00023163"/>
    </source>
</evidence>
<dbReference type="KEGG" id="pda:103712781"/>
<evidence type="ECO:0000313" key="12">
    <source>
        <dbReference type="RefSeq" id="XP_008797625.1"/>
    </source>
</evidence>
<feature type="domain" description="Calmodulin binding protein central" evidence="9">
    <location>
        <begin position="244"/>
        <end position="309"/>
    </location>
</feature>
<dbReference type="Pfam" id="PF07887">
    <property type="entry name" value="Calmodulin_bind"/>
    <property type="match status" value="1"/>
</dbReference>
<gene>
    <name evidence="12" type="primary">LOC103712781</name>
</gene>